<sequence>MKKLVACIILVLVALPAVSQNKKEQEKIAQEVNTQLWKPFKHSLENRDAKTYNDLHTDDILRVNKWGIRIGKAFKDRNTANYAKKDDRKRTIDFWLEHRIYAGNTGYEVGYYRITTTSPDGTTRESYARFHIVLKKVKGSWKIAQDWDTGDINGVKITAKDFAKGTPLDLD</sequence>
<dbReference type="SUPFAM" id="SSF54427">
    <property type="entry name" value="NTF2-like"/>
    <property type="match status" value="1"/>
</dbReference>
<organism evidence="3 4">
    <name type="scientific">Asprobacillus argus</name>
    <dbReference type="NCBI Taxonomy" id="3076534"/>
    <lineage>
        <taxon>Bacteria</taxon>
        <taxon>Pseudomonadati</taxon>
        <taxon>Bacteroidota</taxon>
        <taxon>Flavobacteriia</taxon>
        <taxon>Flavobacteriales</taxon>
        <taxon>Flavobacteriaceae</taxon>
        <taxon>Asprobacillus</taxon>
    </lineage>
</organism>
<feature type="signal peptide" evidence="1">
    <location>
        <begin position="1"/>
        <end position="19"/>
    </location>
</feature>
<evidence type="ECO:0000313" key="4">
    <source>
        <dbReference type="Proteomes" id="UP001257277"/>
    </source>
</evidence>
<keyword evidence="1" id="KW-0732">Signal</keyword>
<dbReference type="Pfam" id="PF14534">
    <property type="entry name" value="DUF4440"/>
    <property type="match status" value="1"/>
</dbReference>
<dbReference type="EMBL" id="JAVTTO010000002">
    <property type="protein sequence ID" value="MDT7831810.1"/>
    <property type="molecule type" value="Genomic_DNA"/>
</dbReference>
<evidence type="ECO:0000313" key="3">
    <source>
        <dbReference type="EMBL" id="MDT7831810.1"/>
    </source>
</evidence>
<dbReference type="InterPro" id="IPR027843">
    <property type="entry name" value="DUF4440"/>
</dbReference>
<dbReference type="RefSeq" id="WP_349241066.1">
    <property type="nucleotide sequence ID" value="NZ_JAVTTO010000002.1"/>
</dbReference>
<evidence type="ECO:0000256" key="1">
    <source>
        <dbReference type="SAM" id="SignalP"/>
    </source>
</evidence>
<dbReference type="InterPro" id="IPR032710">
    <property type="entry name" value="NTF2-like_dom_sf"/>
</dbReference>
<reference evidence="3 4" key="1">
    <citation type="submission" date="2023-09" db="EMBL/GenBank/DDBJ databases">
        <title>Novel taxa isolated from Blanes Bay.</title>
        <authorList>
            <person name="Rey-Velasco X."/>
            <person name="Lucena T."/>
        </authorList>
    </citation>
    <scope>NUCLEOTIDE SEQUENCE [LARGE SCALE GENOMIC DNA]</scope>
    <source>
        <strain evidence="3 4">S356</strain>
    </source>
</reference>
<evidence type="ECO:0000259" key="2">
    <source>
        <dbReference type="Pfam" id="PF14534"/>
    </source>
</evidence>
<feature type="chain" id="PRO_5046904784" evidence="1">
    <location>
        <begin position="20"/>
        <end position="171"/>
    </location>
</feature>
<comment type="caution">
    <text evidence="3">The sequence shown here is derived from an EMBL/GenBank/DDBJ whole genome shotgun (WGS) entry which is preliminary data.</text>
</comment>
<dbReference type="Gene3D" id="3.10.450.50">
    <property type="match status" value="1"/>
</dbReference>
<dbReference type="Proteomes" id="UP001257277">
    <property type="component" value="Unassembled WGS sequence"/>
</dbReference>
<keyword evidence="4" id="KW-1185">Reference proteome</keyword>
<name>A0ABU3LDR0_9FLAO</name>
<feature type="domain" description="DUF4440" evidence="2">
    <location>
        <begin position="42"/>
        <end position="143"/>
    </location>
</feature>
<accession>A0ABU3LDR0</accession>
<protein>
    <submittedName>
        <fullName evidence="3">Nuclear transport factor 2 family protein</fullName>
    </submittedName>
</protein>
<gene>
    <name evidence="3" type="ORF">RQM59_05425</name>
</gene>
<proteinExistence type="predicted"/>